<keyword evidence="2" id="KW-1185">Reference proteome</keyword>
<dbReference type="RefSeq" id="WP_344655813.1">
    <property type="nucleotide sequence ID" value="NZ_BAAAQM010000004.1"/>
</dbReference>
<accession>A0ABP5C587</accession>
<sequence length="490" mass="54456">MSDEFEEKLARYERILRGEERYGDDGHDLGPIDQALRFQLDELLEEIVRRTRERSAAALPVGGLDLLVSLSGFSPMGTILTYRLLRPRQLLIIGSEESKRSIDVIGDAVVGPGQLAHRNFNHEPCDPRDPMSIYRLIQSRLDTVSKAERRRPVAMIDITGGKKVMSAAAALAAWQLDLPLCYLDGTYSARLRQHIPGQDRLLLLPNPAALFGDQEMDRARVMFDEGSFAAARARYAQLAESVPEPARARFMAALSDLYQAWCDLDLDRIPRSADETLTALDRVGGHTTSAFRDQLEQQLAFLRRLTGPDNRAELTLCFTLLGRFHLDHDRRDFAALLYHRTIEEALAHRLETLVPGFDCTAPDYSLFPDGALAVVNRYRAARVRLGLPEDQAPPSPVAGVAAAVLLDVLGDPMLGPARLTHESQIRELRDVAAIREQSVLARGTGSVTEAGLDRLILMADAILNAYWQQHGDGTALNHRLNTLAFIKAPF</sequence>
<dbReference type="InterPro" id="IPR011335">
    <property type="entry name" value="Restrct_endonuc-II-like"/>
</dbReference>
<name>A0ABP5C587_9ACTN</name>
<organism evidence="1 2">
    <name type="scientific">Catenulispora subtropica</name>
    <dbReference type="NCBI Taxonomy" id="450798"/>
    <lineage>
        <taxon>Bacteria</taxon>
        <taxon>Bacillati</taxon>
        <taxon>Actinomycetota</taxon>
        <taxon>Actinomycetes</taxon>
        <taxon>Catenulisporales</taxon>
        <taxon>Catenulisporaceae</taxon>
        <taxon>Catenulispora</taxon>
    </lineage>
</organism>
<protein>
    <recommendedName>
        <fullName evidence="3">CRISPR-associated protein, TIGR02710 family</fullName>
    </recommendedName>
</protein>
<evidence type="ECO:0000313" key="1">
    <source>
        <dbReference type="EMBL" id="GAA1956802.1"/>
    </source>
</evidence>
<dbReference type="SUPFAM" id="SSF52980">
    <property type="entry name" value="Restriction endonuclease-like"/>
    <property type="match status" value="1"/>
</dbReference>
<gene>
    <name evidence="1" type="ORF">GCM10009838_10940</name>
</gene>
<proteinExistence type="predicted"/>
<dbReference type="EMBL" id="BAAAQM010000004">
    <property type="protein sequence ID" value="GAA1956802.1"/>
    <property type="molecule type" value="Genomic_DNA"/>
</dbReference>
<dbReference type="Proteomes" id="UP001499854">
    <property type="component" value="Unassembled WGS sequence"/>
</dbReference>
<comment type="caution">
    <text evidence="1">The sequence shown here is derived from an EMBL/GenBank/DDBJ whole genome shotgun (WGS) entry which is preliminary data.</text>
</comment>
<dbReference type="Gene3D" id="3.40.50.10770">
    <property type="entry name" value="Hypothetical protein VC1899 like domain (Restriction endonuclease-like)"/>
    <property type="match status" value="1"/>
</dbReference>
<evidence type="ECO:0008006" key="3">
    <source>
        <dbReference type="Google" id="ProtNLM"/>
    </source>
</evidence>
<reference evidence="2" key="1">
    <citation type="journal article" date="2019" name="Int. J. Syst. Evol. Microbiol.">
        <title>The Global Catalogue of Microorganisms (GCM) 10K type strain sequencing project: providing services to taxonomists for standard genome sequencing and annotation.</title>
        <authorList>
            <consortium name="The Broad Institute Genomics Platform"/>
            <consortium name="The Broad Institute Genome Sequencing Center for Infectious Disease"/>
            <person name="Wu L."/>
            <person name="Ma J."/>
        </authorList>
    </citation>
    <scope>NUCLEOTIDE SEQUENCE [LARGE SCALE GENOMIC DNA]</scope>
    <source>
        <strain evidence="2">JCM 16013</strain>
    </source>
</reference>
<evidence type="ECO:0000313" key="2">
    <source>
        <dbReference type="Proteomes" id="UP001499854"/>
    </source>
</evidence>